<organism evidence="3">
    <name type="scientific">Megaviridae environmental sample</name>
    <dbReference type="NCBI Taxonomy" id="1737588"/>
    <lineage>
        <taxon>Viruses</taxon>
        <taxon>Varidnaviria</taxon>
        <taxon>Bamfordvirae</taxon>
        <taxon>Nucleocytoviricota</taxon>
        <taxon>Megaviricetes</taxon>
        <taxon>Imitervirales</taxon>
        <taxon>Mimiviridae</taxon>
        <taxon>environmental samples</taxon>
    </lineage>
</organism>
<feature type="domain" description="Protein kinase" evidence="2">
    <location>
        <begin position="129"/>
        <end position="503"/>
    </location>
</feature>
<dbReference type="Gene3D" id="1.10.510.10">
    <property type="entry name" value="Transferase(Phosphotransferase) domain 1"/>
    <property type="match status" value="1"/>
</dbReference>
<dbReference type="InterPro" id="IPR008271">
    <property type="entry name" value="Ser/Thr_kinase_AS"/>
</dbReference>
<dbReference type="GO" id="GO:0005524">
    <property type="term" value="F:ATP binding"/>
    <property type="evidence" value="ECO:0007669"/>
    <property type="project" value="InterPro"/>
</dbReference>
<evidence type="ECO:0000256" key="1">
    <source>
        <dbReference type="SAM" id="MobiDB-lite"/>
    </source>
</evidence>
<dbReference type="PROSITE" id="PS00108">
    <property type="entry name" value="PROTEIN_KINASE_ST"/>
    <property type="match status" value="1"/>
</dbReference>
<protein>
    <recommendedName>
        <fullName evidence="2">Protein kinase domain-containing protein</fullName>
    </recommendedName>
</protein>
<dbReference type="SUPFAM" id="SSF56112">
    <property type="entry name" value="Protein kinase-like (PK-like)"/>
    <property type="match status" value="1"/>
</dbReference>
<feature type="region of interest" description="Disordered" evidence="1">
    <location>
        <begin position="630"/>
        <end position="729"/>
    </location>
</feature>
<proteinExistence type="predicted"/>
<dbReference type="EMBL" id="MN448286">
    <property type="protein sequence ID" value="QFG74354.1"/>
    <property type="molecule type" value="Genomic_DNA"/>
</dbReference>
<sequence length="729" mass="82552">MEYQKKYLKYKKKYLNLKNQTGGASNGTLDLSRAPNKALQKFFSENMILINDGKEFNSKVSDNNAILDKFLDSLMSRDEKDEINVDFLNMLPSIPYISEKFNILKSAAGYNFTASAGTLNYKIVEAILEPDVDASGGGGGDYIFLLERISSDQEVNGYPKNLVLKLFSIEFDNYKDYTPMNFHEVFPDEATLNSSYPRYQPVSQTNFKKLCMDEEYNQSFKNTVTDNDIYISCGLDNFQNEYVQNIILRKILGTTPGSNNLIKFYNFMYLNLTTSGILGRTNRYGAILMEKIDGTLYDILKTDSSKINQDNLPDRLKEYIDAVMFVKNNVNRFNHTDLKTQNIFIRKRNDGSIGDFLIADLDKSSITHNKIRFFNKAWLSKTYDQSGWAAWLDLFDTTDPDSVKINERTTRVHGGLQIENLVYRYNSLPFLPFFDLVVLYSELMILCSGNKDAFKASRINIIWDYYLNSTKKIEDYTMNVSSEDALSTIDHSDFGDIVKHTVITNGVPIPINLKNVVNDQAVTPSVVDRVSLISNSIYLVSTGYKLALTKPIKITSITSRVKTLLRSSYEYKCSSLDNTINNQYSILYTGNIKYPEDTHIIKTNRFNHGIFGAYEFQLVSVEKEIELMRESAGEAPERRESAGAAPERRESAGEAPERRESAGAAPERRESAGEAPERRESAGAAPERRESAGEAPERRESAGEAPERRESAGAAPERRESADGDSKRE</sequence>
<accession>A0A5J6VKB8</accession>
<dbReference type="InterPro" id="IPR000719">
    <property type="entry name" value="Prot_kinase_dom"/>
</dbReference>
<reference evidence="3" key="1">
    <citation type="journal article" date="2019" name="Philos. Trans. R. Soc. Lond., B, Biol. Sci.">
        <title>Targeted metagenomic recovery of four divergent viruses reveals shared and distinctive characteristics of giant viruses of marine eukaryotes.</title>
        <authorList>
            <person name="Needham D.M."/>
            <person name="Poirier C."/>
            <person name="Hehenberger E."/>
            <person name="Jimenez V."/>
            <person name="Swalwell J.E."/>
            <person name="Santoro A.E."/>
            <person name="Worden A.Z."/>
        </authorList>
    </citation>
    <scope>NUCLEOTIDE SEQUENCE</scope>
    <source>
        <strain evidence="3">MPacV-611</strain>
    </source>
</reference>
<dbReference type="GO" id="GO:0004672">
    <property type="term" value="F:protein kinase activity"/>
    <property type="evidence" value="ECO:0007669"/>
    <property type="project" value="InterPro"/>
</dbReference>
<name>A0A5J6VKB8_9VIRU</name>
<dbReference type="PROSITE" id="PS50011">
    <property type="entry name" value="PROTEIN_KINASE_DOM"/>
    <property type="match status" value="1"/>
</dbReference>
<evidence type="ECO:0000259" key="2">
    <source>
        <dbReference type="PROSITE" id="PS50011"/>
    </source>
</evidence>
<dbReference type="InterPro" id="IPR011009">
    <property type="entry name" value="Kinase-like_dom_sf"/>
</dbReference>
<evidence type="ECO:0000313" key="3">
    <source>
        <dbReference type="EMBL" id="QFG74354.1"/>
    </source>
</evidence>